<protein>
    <submittedName>
        <fullName evidence="3">DUF4426 domain-containing protein</fullName>
    </submittedName>
</protein>
<dbReference type="AlphaFoldDB" id="A0A2N6CXE4"/>
<sequence>MRVRISTIAVTLLLLLTATLVAAENSTRANGYTIHHNAIPTALLSPEVASNYRIVRSKYRGLLNISVIRDVPGTTGQPVTAKVSAYALNLIGRRHGIDLREIREADAIYYIGDFPIVDGETLNFMLEVTPEGSSRPIDATLSQDFYID</sequence>
<accession>A0A2N6CXE4</accession>
<reference evidence="3 4" key="1">
    <citation type="submission" date="2017-11" db="EMBL/GenBank/DDBJ databases">
        <title>Genome-resolved metagenomics identifies genetic mobility, metabolic interactions, and unexpected diversity in perchlorate-reducing communities.</title>
        <authorList>
            <person name="Barnum T.P."/>
            <person name="Figueroa I.A."/>
            <person name="Carlstrom C.I."/>
            <person name="Lucas L.N."/>
            <person name="Engelbrektson A.L."/>
            <person name="Coates J.D."/>
        </authorList>
    </citation>
    <scope>NUCLEOTIDE SEQUENCE [LARGE SCALE GENOMIC DNA]</scope>
    <source>
        <strain evidence="3">BM301</strain>
    </source>
</reference>
<dbReference type="InterPro" id="IPR025218">
    <property type="entry name" value="DUF4426"/>
</dbReference>
<dbReference type="EMBL" id="PKUN01000009">
    <property type="protein sequence ID" value="PLX61972.1"/>
    <property type="molecule type" value="Genomic_DNA"/>
</dbReference>
<comment type="caution">
    <text evidence="3">The sequence shown here is derived from an EMBL/GenBank/DDBJ whole genome shotgun (WGS) entry which is preliminary data.</text>
</comment>
<dbReference type="Pfam" id="PF14467">
    <property type="entry name" value="DUF4426"/>
    <property type="match status" value="1"/>
</dbReference>
<feature type="domain" description="DUF4426" evidence="2">
    <location>
        <begin position="28"/>
        <end position="148"/>
    </location>
</feature>
<evidence type="ECO:0000256" key="1">
    <source>
        <dbReference type="SAM" id="SignalP"/>
    </source>
</evidence>
<dbReference type="Proteomes" id="UP000235015">
    <property type="component" value="Unassembled WGS sequence"/>
</dbReference>
<feature type="chain" id="PRO_5014659391" evidence="1">
    <location>
        <begin position="23"/>
        <end position="148"/>
    </location>
</feature>
<name>A0A2N6CXE4_9GAMM</name>
<gene>
    <name evidence="3" type="ORF">C0630_08135</name>
</gene>
<dbReference type="STRING" id="1111735.GCA_000428045_04265"/>
<dbReference type="RefSeq" id="WP_029133390.1">
    <property type="nucleotide sequence ID" value="NZ_PKUN01000009.1"/>
</dbReference>
<keyword evidence="1" id="KW-0732">Signal</keyword>
<organism evidence="3 4">
    <name type="scientific">Sedimenticola selenatireducens</name>
    <dbReference type="NCBI Taxonomy" id="191960"/>
    <lineage>
        <taxon>Bacteria</taxon>
        <taxon>Pseudomonadati</taxon>
        <taxon>Pseudomonadota</taxon>
        <taxon>Gammaproteobacteria</taxon>
        <taxon>Chromatiales</taxon>
        <taxon>Sedimenticolaceae</taxon>
        <taxon>Sedimenticola</taxon>
    </lineage>
</organism>
<proteinExistence type="predicted"/>
<dbReference type="Gene3D" id="2.60.40.3340">
    <property type="entry name" value="Domain of unknown function DUF4426"/>
    <property type="match status" value="1"/>
</dbReference>
<evidence type="ECO:0000313" key="3">
    <source>
        <dbReference type="EMBL" id="PLX61972.1"/>
    </source>
</evidence>
<evidence type="ECO:0000259" key="2">
    <source>
        <dbReference type="Pfam" id="PF14467"/>
    </source>
</evidence>
<feature type="signal peptide" evidence="1">
    <location>
        <begin position="1"/>
        <end position="22"/>
    </location>
</feature>
<evidence type="ECO:0000313" key="4">
    <source>
        <dbReference type="Proteomes" id="UP000235015"/>
    </source>
</evidence>